<dbReference type="Pfam" id="PF13480">
    <property type="entry name" value="Acetyltransf_6"/>
    <property type="match status" value="1"/>
</dbReference>
<dbReference type="GO" id="GO:0016755">
    <property type="term" value="F:aminoacyltransferase activity"/>
    <property type="evidence" value="ECO:0007669"/>
    <property type="project" value="InterPro"/>
</dbReference>
<keyword evidence="9" id="KW-1185">Reference proteome</keyword>
<evidence type="ECO:0000313" key="8">
    <source>
        <dbReference type="EMBL" id="QLG61004.1"/>
    </source>
</evidence>
<dbReference type="Proteomes" id="UP000509626">
    <property type="component" value="Chromosome"/>
</dbReference>
<dbReference type="InterPro" id="IPR003447">
    <property type="entry name" value="FEMABX"/>
</dbReference>
<dbReference type="InterPro" id="IPR050644">
    <property type="entry name" value="PG_Glycine_Bridge_Synth"/>
</dbReference>
<dbReference type="GO" id="GO:0044038">
    <property type="term" value="P:cell wall macromolecule biosynthetic process"/>
    <property type="evidence" value="ECO:0007669"/>
    <property type="project" value="InterPro"/>
</dbReference>
<evidence type="ECO:0000256" key="6">
    <source>
        <dbReference type="ARBA" id="ARBA00023316"/>
    </source>
</evidence>
<dbReference type="OrthoDB" id="135106at2157"/>
<protein>
    <submittedName>
        <fullName evidence="8">GNAT family N-acetyltransferase</fullName>
    </submittedName>
</protein>
<keyword evidence="2 8" id="KW-0808">Transferase</keyword>
<reference evidence="8 9" key="1">
    <citation type="submission" date="2020-06" db="EMBL/GenBank/DDBJ databases">
        <title>NJ-3-1, isolated from saline soil.</title>
        <authorList>
            <person name="Cui H.L."/>
            <person name="Shi X."/>
        </authorList>
    </citation>
    <scope>NUCLEOTIDE SEQUENCE [LARGE SCALE GENOMIC DNA]</scope>
    <source>
        <strain evidence="8 9">NJ-3-1</strain>
    </source>
</reference>
<evidence type="ECO:0000256" key="5">
    <source>
        <dbReference type="ARBA" id="ARBA00023315"/>
    </source>
</evidence>
<dbReference type="GO" id="GO:0071555">
    <property type="term" value="P:cell wall organization"/>
    <property type="evidence" value="ECO:0007669"/>
    <property type="project" value="UniProtKB-KW"/>
</dbReference>
<evidence type="ECO:0000259" key="7">
    <source>
        <dbReference type="Pfam" id="PF13480"/>
    </source>
</evidence>
<sequence length="353" mass="41008">MSELHAETYRRIDDVNGNQWNNVVSQSKLGSLYNRHEWMRAIESGYDFEPRHVVVEKKGNPVAIMPNFVRELPVPDSITHALLGGLPFESLTSTYPGYGGPLILSDEREALDLLFEELESSRGPTLVYHRIQSNDLSHVRYGRYLQDRGYQPRFDSCLFFVNLGDGWESIRDDMDKERRKDLRKAEEQDYTVDVAPLADDFDGTYDAYARNTERVGGTVRPRAFIESLADAFGEQILVFTARVDGREVGRYVHLLDEEASVLRHWLSAIPERENYRYRPSELLHARAIRFGIEEGYDEYGFGVADAHFHDGVFRFKRKYGARPVPMFRMEKGYSRVVWPLYRLGRRLVRRRGI</sequence>
<dbReference type="InterPro" id="IPR038740">
    <property type="entry name" value="BioF2-like_GNAT_dom"/>
</dbReference>
<evidence type="ECO:0000256" key="1">
    <source>
        <dbReference type="ARBA" id="ARBA00009943"/>
    </source>
</evidence>
<keyword evidence="6" id="KW-0961">Cell wall biogenesis/degradation</keyword>
<dbReference type="Gene3D" id="3.40.630.30">
    <property type="match status" value="1"/>
</dbReference>
<gene>
    <name evidence="8" type="ORF">HUG12_04335</name>
</gene>
<evidence type="ECO:0000256" key="2">
    <source>
        <dbReference type="ARBA" id="ARBA00022679"/>
    </source>
</evidence>
<dbReference type="GO" id="GO:0008360">
    <property type="term" value="P:regulation of cell shape"/>
    <property type="evidence" value="ECO:0007669"/>
    <property type="project" value="UniProtKB-KW"/>
</dbReference>
<dbReference type="PANTHER" id="PTHR36174:SF1">
    <property type="entry name" value="LIPID II:GLYCINE GLYCYLTRANSFERASE"/>
    <property type="match status" value="1"/>
</dbReference>
<dbReference type="InterPro" id="IPR016181">
    <property type="entry name" value="Acyl_CoA_acyltransferase"/>
</dbReference>
<accession>A0A7D5QFW1</accession>
<dbReference type="AlphaFoldDB" id="A0A7D5QFW1"/>
<keyword evidence="4" id="KW-0573">Peptidoglycan synthesis</keyword>
<dbReference type="RefSeq" id="WP_179267588.1">
    <property type="nucleotide sequence ID" value="NZ_CP058579.1"/>
</dbReference>
<dbReference type="GeneID" id="56036660"/>
<dbReference type="PROSITE" id="PS51191">
    <property type="entry name" value="FEMABX"/>
    <property type="match status" value="1"/>
</dbReference>
<evidence type="ECO:0000256" key="4">
    <source>
        <dbReference type="ARBA" id="ARBA00022984"/>
    </source>
</evidence>
<keyword evidence="3" id="KW-0133">Cell shape</keyword>
<feature type="domain" description="BioF2-like acetyltransferase" evidence="7">
    <location>
        <begin position="178"/>
        <end position="308"/>
    </location>
</feature>
<evidence type="ECO:0000313" key="9">
    <source>
        <dbReference type="Proteomes" id="UP000509626"/>
    </source>
</evidence>
<proteinExistence type="inferred from homology"/>
<dbReference type="SUPFAM" id="SSF55729">
    <property type="entry name" value="Acyl-CoA N-acyltransferases (Nat)"/>
    <property type="match status" value="1"/>
</dbReference>
<comment type="similarity">
    <text evidence="1">Belongs to the FemABX family.</text>
</comment>
<dbReference type="EMBL" id="CP058579">
    <property type="protein sequence ID" value="QLG61004.1"/>
    <property type="molecule type" value="Genomic_DNA"/>
</dbReference>
<name>A0A7D5QFW1_9EURY</name>
<dbReference type="KEGG" id="halu:HUG12_04335"/>
<keyword evidence="5" id="KW-0012">Acyltransferase</keyword>
<evidence type="ECO:0000256" key="3">
    <source>
        <dbReference type="ARBA" id="ARBA00022960"/>
    </source>
</evidence>
<dbReference type="PANTHER" id="PTHR36174">
    <property type="entry name" value="LIPID II:GLYCINE GLYCYLTRANSFERASE"/>
    <property type="match status" value="1"/>
</dbReference>
<organism evidence="8 9">
    <name type="scientific">Halorarum salinum</name>
    <dbReference type="NCBI Taxonomy" id="2743089"/>
    <lineage>
        <taxon>Archaea</taxon>
        <taxon>Methanobacteriati</taxon>
        <taxon>Methanobacteriota</taxon>
        <taxon>Stenosarchaea group</taxon>
        <taxon>Halobacteria</taxon>
        <taxon>Halobacteriales</taxon>
        <taxon>Haloferacaceae</taxon>
        <taxon>Halorarum</taxon>
    </lineage>
</organism>